<name>A0A1M7YSK0_9VIBR</name>
<keyword evidence="1" id="KW-0812">Transmembrane</keyword>
<dbReference type="Proteomes" id="UP000184600">
    <property type="component" value="Unassembled WGS sequence"/>
</dbReference>
<dbReference type="EMBL" id="FRFG01000015">
    <property type="protein sequence ID" value="SHO55506.1"/>
    <property type="molecule type" value="Genomic_DNA"/>
</dbReference>
<dbReference type="AlphaFoldDB" id="A0A1M7YSK0"/>
<keyword evidence="1" id="KW-0472">Membrane</keyword>
<evidence type="ECO:0000313" key="2">
    <source>
        <dbReference type="EMBL" id="SHO55506.1"/>
    </source>
</evidence>
<gene>
    <name evidence="2" type="ORF">VQ7734_01242</name>
</gene>
<keyword evidence="3" id="KW-1185">Reference proteome</keyword>
<accession>A0A1M7YSK0</accession>
<evidence type="ECO:0000256" key="1">
    <source>
        <dbReference type="SAM" id="Phobius"/>
    </source>
</evidence>
<keyword evidence="1" id="KW-1133">Transmembrane helix</keyword>
<proteinExistence type="predicted"/>
<feature type="transmembrane region" description="Helical" evidence="1">
    <location>
        <begin position="38"/>
        <end position="56"/>
    </location>
</feature>
<protein>
    <submittedName>
        <fullName evidence="2">Uncharacterized protein</fullName>
    </submittedName>
</protein>
<sequence>MFDVSGKQIFRKKNQGMFIVDFGDIYINYTQTTCIIRLLGYILYIGVVGGCMILLIS</sequence>
<reference evidence="3" key="1">
    <citation type="submission" date="2016-12" db="EMBL/GenBank/DDBJ databases">
        <authorList>
            <person name="Rodrigo-Torres L."/>
            <person name="Arahal R.D."/>
            <person name="Lucena T."/>
        </authorList>
    </citation>
    <scope>NUCLEOTIDE SEQUENCE [LARGE SCALE GENOMIC DNA]</scope>
</reference>
<organism evidence="2 3">
    <name type="scientific">Vibrio quintilis</name>
    <dbReference type="NCBI Taxonomy" id="1117707"/>
    <lineage>
        <taxon>Bacteria</taxon>
        <taxon>Pseudomonadati</taxon>
        <taxon>Pseudomonadota</taxon>
        <taxon>Gammaproteobacteria</taxon>
        <taxon>Vibrionales</taxon>
        <taxon>Vibrionaceae</taxon>
        <taxon>Vibrio</taxon>
    </lineage>
</organism>
<evidence type="ECO:0000313" key="3">
    <source>
        <dbReference type="Proteomes" id="UP000184600"/>
    </source>
</evidence>